<sequence length="45" mass="4910">MIHFHFPAKLPQRIVIYTLGLSFCAFGHLKGAREGTLLSAALVAL</sequence>
<proteinExistence type="predicted"/>
<reference evidence="1 2" key="1">
    <citation type="journal article" date="2015" name="Nat. Commun.">
        <title>Production of butyrate from lysine and the Amadori product fructoselysine by a human gut commensal.</title>
        <authorList>
            <person name="Bui T.P."/>
            <person name="Ritari J."/>
            <person name="Boeren S."/>
            <person name="de Waard P."/>
            <person name="Plugge C.M."/>
            <person name="de Vos W.M."/>
        </authorList>
    </citation>
    <scope>NUCLEOTIDE SEQUENCE [LARGE SCALE GENOMIC DNA]</scope>
    <source>
        <strain evidence="1 2">AF211</strain>
    </source>
</reference>
<reference evidence="2" key="2">
    <citation type="submission" date="2015-04" db="EMBL/GenBank/DDBJ databases">
        <title>A butyrogenic pathway from the amino acid lysine in a human gut commensal.</title>
        <authorList>
            <person name="de Vos W.M."/>
            <person name="Bui N.T.P."/>
            <person name="Plugge C.M."/>
            <person name="Ritari J."/>
        </authorList>
    </citation>
    <scope>NUCLEOTIDE SEQUENCE [LARGE SCALE GENOMIC DNA]</scope>
    <source>
        <strain evidence="2">AF211</strain>
    </source>
</reference>
<dbReference type="STRING" id="1297617.IB211_00906c"/>
<accession>A0A0S2W1T1</accession>
<dbReference type="Proteomes" id="UP000064844">
    <property type="component" value="Chromosome"/>
</dbReference>
<keyword evidence="2" id="KW-1185">Reference proteome</keyword>
<evidence type="ECO:0000313" key="2">
    <source>
        <dbReference type="Proteomes" id="UP000064844"/>
    </source>
</evidence>
<protein>
    <submittedName>
        <fullName evidence="1">Uncharacterized protein</fullName>
    </submittedName>
</protein>
<evidence type="ECO:0000313" key="1">
    <source>
        <dbReference type="EMBL" id="ALP93300.1"/>
    </source>
</evidence>
<gene>
    <name evidence="1" type="ORF">IB211_00906c</name>
</gene>
<dbReference type="KEGG" id="ibu:IB211_00906c"/>
<dbReference type="AlphaFoldDB" id="A0A0S2W1T1"/>
<organism evidence="1 2">
    <name type="scientific">Intestinimonas butyriciproducens</name>
    <dbReference type="NCBI Taxonomy" id="1297617"/>
    <lineage>
        <taxon>Bacteria</taxon>
        <taxon>Bacillati</taxon>
        <taxon>Bacillota</taxon>
        <taxon>Clostridia</taxon>
        <taxon>Eubacteriales</taxon>
        <taxon>Intestinimonas</taxon>
    </lineage>
</organism>
<dbReference type="EMBL" id="CP011307">
    <property type="protein sequence ID" value="ALP93300.1"/>
    <property type="molecule type" value="Genomic_DNA"/>
</dbReference>
<name>A0A0S2W1T1_9FIRM</name>
<dbReference type="RefSeq" id="WP_158453366.1">
    <property type="nucleotide sequence ID" value="NZ_CALICV010000086.1"/>
</dbReference>